<evidence type="ECO:0000256" key="1">
    <source>
        <dbReference type="SAM" id="Phobius"/>
    </source>
</evidence>
<keyword evidence="1" id="KW-0812">Transmembrane</keyword>
<dbReference type="EMBL" id="JBHSTE010000001">
    <property type="protein sequence ID" value="MFC6331400.1"/>
    <property type="molecule type" value="Genomic_DNA"/>
</dbReference>
<dbReference type="Proteomes" id="UP001596233">
    <property type="component" value="Unassembled WGS sequence"/>
</dbReference>
<gene>
    <name evidence="2" type="ORF">ACFP56_02115</name>
</gene>
<reference evidence="3" key="1">
    <citation type="journal article" date="2019" name="Int. J. Syst. Evol. Microbiol.">
        <title>The Global Catalogue of Microorganisms (GCM) 10K type strain sequencing project: providing services to taxonomists for standard genome sequencing and annotation.</title>
        <authorList>
            <consortium name="The Broad Institute Genomics Platform"/>
            <consortium name="The Broad Institute Genome Sequencing Center for Infectious Disease"/>
            <person name="Wu L."/>
            <person name="Ma J."/>
        </authorList>
    </citation>
    <scope>NUCLEOTIDE SEQUENCE [LARGE SCALE GENOMIC DNA]</scope>
    <source>
        <strain evidence="3">PCU 280</strain>
    </source>
</reference>
<proteinExistence type="predicted"/>
<name>A0ABW1V259_9BACL</name>
<protein>
    <submittedName>
        <fullName evidence="2">Uncharacterized protein</fullName>
    </submittedName>
</protein>
<sequence length="78" mass="9075">MLSSIFVIIIVIMIMKSSFPTLVKNKQYKELLLASFFLFIGTLMCMLYSLKMINFDATEWLNTMFSPISQMITSLYQT</sequence>
<comment type="caution">
    <text evidence="2">The sequence shown here is derived from an EMBL/GenBank/DDBJ whole genome shotgun (WGS) entry which is preliminary data.</text>
</comment>
<accession>A0ABW1V259</accession>
<evidence type="ECO:0000313" key="3">
    <source>
        <dbReference type="Proteomes" id="UP001596233"/>
    </source>
</evidence>
<organism evidence="2 3">
    <name type="scientific">Paenibacillus septentrionalis</name>
    <dbReference type="NCBI Taxonomy" id="429342"/>
    <lineage>
        <taxon>Bacteria</taxon>
        <taxon>Bacillati</taxon>
        <taxon>Bacillota</taxon>
        <taxon>Bacilli</taxon>
        <taxon>Bacillales</taxon>
        <taxon>Paenibacillaceae</taxon>
        <taxon>Paenibacillus</taxon>
    </lineage>
</organism>
<keyword evidence="1" id="KW-1133">Transmembrane helix</keyword>
<evidence type="ECO:0000313" key="2">
    <source>
        <dbReference type="EMBL" id="MFC6331400.1"/>
    </source>
</evidence>
<feature type="transmembrane region" description="Helical" evidence="1">
    <location>
        <begin position="6"/>
        <end position="23"/>
    </location>
</feature>
<dbReference type="RefSeq" id="WP_379230605.1">
    <property type="nucleotide sequence ID" value="NZ_JBHSTE010000001.1"/>
</dbReference>
<feature type="transmembrane region" description="Helical" evidence="1">
    <location>
        <begin position="30"/>
        <end position="50"/>
    </location>
</feature>
<keyword evidence="3" id="KW-1185">Reference proteome</keyword>
<keyword evidence="1" id="KW-0472">Membrane</keyword>